<reference evidence="1" key="2">
    <citation type="journal article" date="2015" name="Data Brief">
        <title>Shoot transcriptome of the giant reed, Arundo donax.</title>
        <authorList>
            <person name="Barrero R.A."/>
            <person name="Guerrero F.D."/>
            <person name="Moolhuijzen P."/>
            <person name="Goolsby J.A."/>
            <person name="Tidwell J."/>
            <person name="Bellgard S.E."/>
            <person name="Bellgard M.I."/>
        </authorList>
    </citation>
    <scope>NUCLEOTIDE SEQUENCE</scope>
    <source>
        <tissue evidence="1">Shoot tissue taken approximately 20 cm above the soil surface</tissue>
    </source>
</reference>
<proteinExistence type="predicted"/>
<dbReference type="AlphaFoldDB" id="A0A0A8ZZ10"/>
<name>A0A0A8ZZ10_ARUDO</name>
<dbReference type="EMBL" id="GBRH01257868">
    <property type="protein sequence ID" value="JAD40027.1"/>
    <property type="molecule type" value="Transcribed_RNA"/>
</dbReference>
<evidence type="ECO:0000313" key="1">
    <source>
        <dbReference type="EMBL" id="JAD40027.1"/>
    </source>
</evidence>
<protein>
    <submittedName>
        <fullName evidence="1">Uncharacterized protein</fullName>
    </submittedName>
</protein>
<accession>A0A0A8ZZ10</accession>
<sequence length="52" mass="5862">MNISGCLPVLLIQRNVLVRKLWRISTPLFLLPVCQTQGTRPSTLCTAFFMPS</sequence>
<organism evidence="1">
    <name type="scientific">Arundo donax</name>
    <name type="common">Giant reed</name>
    <name type="synonym">Donax arundinaceus</name>
    <dbReference type="NCBI Taxonomy" id="35708"/>
    <lineage>
        <taxon>Eukaryota</taxon>
        <taxon>Viridiplantae</taxon>
        <taxon>Streptophyta</taxon>
        <taxon>Embryophyta</taxon>
        <taxon>Tracheophyta</taxon>
        <taxon>Spermatophyta</taxon>
        <taxon>Magnoliopsida</taxon>
        <taxon>Liliopsida</taxon>
        <taxon>Poales</taxon>
        <taxon>Poaceae</taxon>
        <taxon>PACMAD clade</taxon>
        <taxon>Arundinoideae</taxon>
        <taxon>Arundineae</taxon>
        <taxon>Arundo</taxon>
    </lineage>
</organism>
<reference evidence="1" key="1">
    <citation type="submission" date="2014-09" db="EMBL/GenBank/DDBJ databases">
        <authorList>
            <person name="Magalhaes I.L.F."/>
            <person name="Oliveira U."/>
            <person name="Santos F.R."/>
            <person name="Vidigal T.H.D.A."/>
            <person name="Brescovit A.D."/>
            <person name="Santos A.J."/>
        </authorList>
    </citation>
    <scope>NUCLEOTIDE SEQUENCE</scope>
    <source>
        <tissue evidence="1">Shoot tissue taken approximately 20 cm above the soil surface</tissue>
    </source>
</reference>